<evidence type="ECO:0000256" key="5">
    <source>
        <dbReference type="ARBA" id="ARBA00023136"/>
    </source>
</evidence>
<dbReference type="Gene3D" id="1.20.1080.10">
    <property type="entry name" value="Glycerol uptake facilitator protein"/>
    <property type="match status" value="1"/>
</dbReference>
<feature type="transmembrane region" description="Helical" evidence="7">
    <location>
        <begin position="219"/>
        <end position="238"/>
    </location>
</feature>
<evidence type="ECO:0000256" key="6">
    <source>
        <dbReference type="RuleBase" id="RU000477"/>
    </source>
</evidence>
<name>A0A1S3YIR6_TOBAC</name>
<dbReference type="Pfam" id="PF00230">
    <property type="entry name" value="MIP"/>
    <property type="match status" value="2"/>
</dbReference>
<feature type="transmembrane region" description="Helical" evidence="7">
    <location>
        <begin position="79"/>
        <end position="99"/>
    </location>
</feature>
<comment type="subcellular location">
    <subcellularLocation>
        <location evidence="1">Membrane</location>
        <topology evidence="1">Multi-pass membrane protein</topology>
    </subcellularLocation>
</comment>
<dbReference type="InterPro" id="IPR000425">
    <property type="entry name" value="MIP"/>
</dbReference>
<dbReference type="OMA" id="INTIIWE"/>
<dbReference type="RefSeq" id="XP_016451938.1">
    <property type="nucleotide sequence ID" value="XM_016596452.1"/>
</dbReference>
<dbReference type="InterPro" id="IPR023271">
    <property type="entry name" value="Aquaporin-like"/>
</dbReference>
<accession>A0A1S3YIR6</accession>
<dbReference type="STRING" id="4097.A0A1S3YIR6"/>
<evidence type="ECO:0000256" key="7">
    <source>
        <dbReference type="SAM" id="Phobius"/>
    </source>
</evidence>
<dbReference type="PROSITE" id="PS00221">
    <property type="entry name" value="MIP"/>
    <property type="match status" value="1"/>
</dbReference>
<gene>
    <name evidence="8" type="primary">LOC107776534</name>
</gene>
<organism evidence="8">
    <name type="scientific">Nicotiana tabacum</name>
    <name type="common">Common tobacco</name>
    <dbReference type="NCBI Taxonomy" id="4097"/>
    <lineage>
        <taxon>Eukaryota</taxon>
        <taxon>Viridiplantae</taxon>
        <taxon>Streptophyta</taxon>
        <taxon>Embryophyta</taxon>
        <taxon>Tracheophyta</taxon>
        <taxon>Spermatophyta</taxon>
        <taxon>Magnoliopsida</taxon>
        <taxon>eudicotyledons</taxon>
        <taxon>Gunneridae</taxon>
        <taxon>Pentapetalae</taxon>
        <taxon>asterids</taxon>
        <taxon>lamiids</taxon>
        <taxon>Solanales</taxon>
        <taxon>Solanaceae</taxon>
        <taxon>Nicotianoideae</taxon>
        <taxon>Nicotianeae</taxon>
        <taxon>Nicotiana</taxon>
    </lineage>
</organism>
<feature type="transmembrane region" description="Helical" evidence="7">
    <location>
        <begin position="250"/>
        <end position="270"/>
    </location>
</feature>
<dbReference type="GO" id="GO:0015267">
    <property type="term" value="F:channel activity"/>
    <property type="evidence" value="ECO:0007669"/>
    <property type="project" value="InterPro"/>
</dbReference>
<dbReference type="PRINTS" id="PR00783">
    <property type="entry name" value="MINTRINSICP"/>
</dbReference>
<feature type="transmembrane region" description="Helical" evidence="7">
    <location>
        <begin position="290"/>
        <end position="310"/>
    </location>
</feature>
<protein>
    <submittedName>
        <fullName evidence="8">Nodulin-26-like</fullName>
    </submittedName>
</protein>
<dbReference type="AlphaFoldDB" id="A0A1S3YIR6"/>
<dbReference type="GO" id="GO:0016020">
    <property type="term" value="C:membrane"/>
    <property type="evidence" value="ECO:0007669"/>
    <property type="project" value="UniProtKB-SubCell"/>
</dbReference>
<dbReference type="InterPro" id="IPR022357">
    <property type="entry name" value="MIP_CS"/>
</dbReference>
<keyword evidence="4 7" id="KW-1133">Transmembrane helix</keyword>
<evidence type="ECO:0000256" key="3">
    <source>
        <dbReference type="ARBA" id="ARBA00022692"/>
    </source>
</evidence>
<evidence type="ECO:0000256" key="2">
    <source>
        <dbReference type="ARBA" id="ARBA00022448"/>
    </source>
</evidence>
<dbReference type="InterPro" id="IPR034294">
    <property type="entry name" value="Aquaporin_transptr"/>
</dbReference>
<keyword evidence="3 6" id="KW-0812">Transmembrane</keyword>
<comment type="similarity">
    <text evidence="6">Belongs to the MIP/aquaporin (TC 1.A.8) family.</text>
</comment>
<dbReference type="PANTHER" id="PTHR45724">
    <property type="entry name" value="AQUAPORIN NIP2-1"/>
    <property type="match status" value="1"/>
</dbReference>
<evidence type="ECO:0000313" key="8">
    <source>
        <dbReference type="RefSeq" id="XP_016451938.1"/>
    </source>
</evidence>
<dbReference type="PANTHER" id="PTHR45724:SF21">
    <property type="entry name" value="MAJOR INTRINSIC PROTEIN"/>
    <property type="match status" value="1"/>
</dbReference>
<dbReference type="PaxDb" id="4097-A0A1S3YIR6"/>
<sequence length="314" mass="34002">MASITSLVSTNSSKNGIVADFSSMEEGKHGVFRTPMKELSPGAATFMSAFQKIVAELVGTYIFIFVGCGSALVDRERTLTIGGIAMAWGLSLMGLIYTLGHFSGAHFNPAVTIALAAARKLPLLHPQVRMRGAYPAITDAKHLAHLRTRKCEDPVHRSGGMRRCEGRRYEYLPQVPMYVFPQFLGSTLACLTLSVLFNHQGDILPTLTQYKNPVTDFEAITWEFIMTLILMFVICGAATDDRASKEQAGVAIGVTLLFEVLIAGPITGASMNPARSLGPAIVSGVYKNQWVFVIAPILGAMTATGIYSLLRQPK</sequence>
<evidence type="ECO:0000256" key="4">
    <source>
        <dbReference type="ARBA" id="ARBA00022989"/>
    </source>
</evidence>
<dbReference type="KEGG" id="nta:107776534"/>
<dbReference type="SUPFAM" id="SSF81338">
    <property type="entry name" value="Aquaporin-like"/>
    <property type="match status" value="2"/>
</dbReference>
<proteinExistence type="inferred from homology"/>
<reference evidence="8" key="1">
    <citation type="submission" date="2025-08" db="UniProtKB">
        <authorList>
            <consortium name="RefSeq"/>
        </authorList>
    </citation>
    <scope>IDENTIFICATION</scope>
</reference>
<feature type="transmembrane region" description="Helical" evidence="7">
    <location>
        <begin position="177"/>
        <end position="199"/>
    </location>
</feature>
<evidence type="ECO:0000256" key="1">
    <source>
        <dbReference type="ARBA" id="ARBA00004141"/>
    </source>
</evidence>
<keyword evidence="5 7" id="KW-0472">Membrane</keyword>
<feature type="transmembrane region" description="Helical" evidence="7">
    <location>
        <begin position="53"/>
        <end position="73"/>
    </location>
</feature>
<dbReference type="OrthoDB" id="3222at2759"/>
<keyword evidence="2 6" id="KW-0813">Transport</keyword>